<dbReference type="AlphaFoldDB" id="A0A0K1JGU8"/>
<sequence>MATDTVSSDGLGERDPSRAAFVRRVDRNAHRSVRELLDDLRAEFALCDTIVARCTGLEADSLHRARATSGLTLDQRHDLVELFALCQTVEDLLGVSVEGWLEAPAPIGDLLDRLAHDCTPVPAALAA</sequence>
<reference evidence="1 2" key="1">
    <citation type="submission" date="2015-03" db="EMBL/GenBank/DDBJ databases">
        <title>Luteipulveratus halotolerans sp. nov., a novel actinobacterium (Dermacoccaceae) from Sarawak, Malaysia.</title>
        <authorList>
            <person name="Juboi H."/>
            <person name="Basik A."/>
            <person name="Shamsul S.S."/>
            <person name="Arnold P."/>
            <person name="Schmitt E.K."/>
            <person name="Sanglier J.-J."/>
            <person name="Yeo T."/>
        </authorList>
    </citation>
    <scope>NUCLEOTIDE SEQUENCE [LARGE SCALE GENOMIC DNA]</scope>
    <source>
        <strain evidence="1 2">MN07-A0370</strain>
    </source>
</reference>
<organism evidence="1 2">
    <name type="scientific">Luteipulveratus mongoliensis</name>
    <dbReference type="NCBI Taxonomy" id="571913"/>
    <lineage>
        <taxon>Bacteria</taxon>
        <taxon>Bacillati</taxon>
        <taxon>Actinomycetota</taxon>
        <taxon>Actinomycetes</taxon>
        <taxon>Micrococcales</taxon>
        <taxon>Dermacoccaceae</taxon>
        <taxon>Luteipulveratus</taxon>
    </lineage>
</organism>
<name>A0A0K1JGU8_9MICO</name>
<dbReference type="KEGG" id="lmoi:VV02_07990"/>
<keyword evidence="2" id="KW-1185">Reference proteome</keyword>
<dbReference type="OrthoDB" id="9874390at2"/>
<dbReference type="EMBL" id="CP011112">
    <property type="protein sequence ID" value="AKU15810.1"/>
    <property type="molecule type" value="Genomic_DNA"/>
</dbReference>
<evidence type="ECO:0000313" key="1">
    <source>
        <dbReference type="EMBL" id="AKU15810.1"/>
    </source>
</evidence>
<evidence type="ECO:0000313" key="2">
    <source>
        <dbReference type="Proteomes" id="UP000066480"/>
    </source>
</evidence>
<dbReference type="STRING" id="571913.VV02_07990"/>
<proteinExistence type="predicted"/>
<protein>
    <submittedName>
        <fullName evidence="1">Uncharacterized protein</fullName>
    </submittedName>
</protein>
<dbReference type="Proteomes" id="UP000066480">
    <property type="component" value="Chromosome"/>
</dbReference>
<accession>A0A0K1JGU8</accession>
<gene>
    <name evidence="1" type="ORF">VV02_07990</name>
</gene>
<dbReference type="RefSeq" id="WP_052590885.1">
    <property type="nucleotide sequence ID" value="NZ_CP011112.1"/>
</dbReference>